<dbReference type="GO" id="GO:0000976">
    <property type="term" value="F:transcription cis-regulatory region binding"/>
    <property type="evidence" value="ECO:0007669"/>
    <property type="project" value="TreeGrafter"/>
</dbReference>
<keyword evidence="2" id="KW-0678">Repressor</keyword>
<evidence type="ECO:0000256" key="3">
    <source>
        <dbReference type="ARBA" id="ARBA00022833"/>
    </source>
</evidence>
<organism evidence="8 9">
    <name type="scientific">Peptostreptococcus stomatis DSM 17678</name>
    <dbReference type="NCBI Taxonomy" id="596315"/>
    <lineage>
        <taxon>Bacteria</taxon>
        <taxon>Bacillati</taxon>
        <taxon>Bacillota</taxon>
        <taxon>Clostridia</taxon>
        <taxon>Peptostreptococcales</taxon>
        <taxon>Peptostreptococcaceae</taxon>
        <taxon>Peptostreptococcus</taxon>
    </lineage>
</organism>
<evidence type="ECO:0000256" key="7">
    <source>
        <dbReference type="PIRSR" id="PIRSR602481-1"/>
    </source>
</evidence>
<evidence type="ECO:0000256" key="4">
    <source>
        <dbReference type="ARBA" id="ARBA00023015"/>
    </source>
</evidence>
<dbReference type="AlphaFoldDB" id="E0E1V1"/>
<dbReference type="InterPro" id="IPR036390">
    <property type="entry name" value="WH_DNA-bd_sf"/>
</dbReference>
<dbReference type="eggNOG" id="COG0735">
    <property type="taxonomic scope" value="Bacteria"/>
</dbReference>
<comment type="similarity">
    <text evidence="1">Belongs to the Fur family.</text>
</comment>
<protein>
    <submittedName>
        <fullName evidence="8">Transcriptional regulator, Fur family</fullName>
    </submittedName>
</protein>
<proteinExistence type="inferred from homology"/>
<keyword evidence="9" id="KW-1185">Reference proteome</keyword>
<feature type="binding site" evidence="7">
    <location>
        <position position="82"/>
    </location>
    <ligand>
        <name>Zn(2+)</name>
        <dbReference type="ChEBI" id="CHEBI:29105"/>
    </ligand>
</feature>
<dbReference type="SUPFAM" id="SSF46785">
    <property type="entry name" value="Winged helix' DNA-binding domain"/>
    <property type="match status" value="1"/>
</dbReference>
<comment type="cofactor">
    <cofactor evidence="7">
        <name>Zn(2+)</name>
        <dbReference type="ChEBI" id="CHEBI:29105"/>
    </cofactor>
    <text evidence="7">Binds 1 zinc ion per subunit.</text>
</comment>
<evidence type="ECO:0000256" key="5">
    <source>
        <dbReference type="ARBA" id="ARBA00023125"/>
    </source>
</evidence>
<dbReference type="GO" id="GO:1900376">
    <property type="term" value="P:regulation of secondary metabolite biosynthetic process"/>
    <property type="evidence" value="ECO:0007669"/>
    <property type="project" value="TreeGrafter"/>
</dbReference>
<evidence type="ECO:0000313" key="8">
    <source>
        <dbReference type="EMBL" id="EFM65145.1"/>
    </source>
</evidence>
<dbReference type="Proteomes" id="UP000003244">
    <property type="component" value="Unassembled WGS sequence"/>
</dbReference>
<dbReference type="PANTHER" id="PTHR33202">
    <property type="entry name" value="ZINC UPTAKE REGULATION PROTEIN"/>
    <property type="match status" value="1"/>
</dbReference>
<dbReference type="InterPro" id="IPR002481">
    <property type="entry name" value="FUR"/>
</dbReference>
<reference evidence="8 9" key="1">
    <citation type="submission" date="2010-08" db="EMBL/GenBank/DDBJ databases">
        <authorList>
            <person name="Harkins D.M."/>
            <person name="Madupu R."/>
            <person name="Durkin A.S."/>
            <person name="Torralba M."/>
            <person name="Methe B."/>
            <person name="Sutton G.G."/>
            <person name="Nelson K.E."/>
        </authorList>
    </citation>
    <scope>NUCLEOTIDE SEQUENCE [LARGE SCALE GENOMIC DNA]</scope>
    <source>
        <strain evidence="8 9">DSM 17678</strain>
    </source>
</reference>
<name>E0E1V1_9FIRM</name>
<dbReference type="InterPro" id="IPR036388">
    <property type="entry name" value="WH-like_DNA-bd_sf"/>
</dbReference>
<dbReference type="OrthoDB" id="8659436at2"/>
<dbReference type="Gene3D" id="1.10.10.10">
    <property type="entry name" value="Winged helix-like DNA-binding domain superfamily/Winged helix DNA-binding domain"/>
    <property type="match status" value="1"/>
</dbReference>
<evidence type="ECO:0000256" key="6">
    <source>
        <dbReference type="ARBA" id="ARBA00023163"/>
    </source>
</evidence>
<evidence type="ECO:0000256" key="2">
    <source>
        <dbReference type="ARBA" id="ARBA00022491"/>
    </source>
</evidence>
<accession>E0E1V1</accession>
<keyword evidence="3 7" id="KW-0862">Zinc</keyword>
<dbReference type="Pfam" id="PF01475">
    <property type="entry name" value="FUR"/>
    <property type="match status" value="1"/>
</dbReference>
<dbReference type="RefSeq" id="WP_007788609.1">
    <property type="nucleotide sequence ID" value="NZ_ADGQ01000024.1"/>
</dbReference>
<feature type="binding site" evidence="7">
    <location>
        <position position="121"/>
    </location>
    <ligand>
        <name>Zn(2+)</name>
        <dbReference type="ChEBI" id="CHEBI:29105"/>
    </ligand>
</feature>
<keyword evidence="6" id="KW-0804">Transcription</keyword>
<dbReference type="GO" id="GO:0008270">
    <property type="term" value="F:zinc ion binding"/>
    <property type="evidence" value="ECO:0007669"/>
    <property type="project" value="TreeGrafter"/>
</dbReference>
<feature type="binding site" evidence="7">
    <location>
        <position position="79"/>
    </location>
    <ligand>
        <name>Zn(2+)</name>
        <dbReference type="ChEBI" id="CHEBI:29105"/>
    </ligand>
</feature>
<evidence type="ECO:0000256" key="1">
    <source>
        <dbReference type="ARBA" id="ARBA00007957"/>
    </source>
</evidence>
<evidence type="ECO:0000313" key="9">
    <source>
        <dbReference type="Proteomes" id="UP000003244"/>
    </source>
</evidence>
<feature type="binding site" evidence="7">
    <location>
        <position position="118"/>
    </location>
    <ligand>
        <name>Zn(2+)</name>
        <dbReference type="ChEBI" id="CHEBI:29105"/>
    </ligand>
</feature>
<comment type="caution">
    <text evidence="8">The sequence shown here is derived from an EMBL/GenBank/DDBJ whole genome shotgun (WGS) entry which is preliminary data.</text>
</comment>
<dbReference type="GeneID" id="84800185"/>
<keyword evidence="7" id="KW-0479">Metal-binding</keyword>
<keyword evidence="4" id="KW-0805">Transcription regulation</keyword>
<dbReference type="EMBL" id="ADGQ01000024">
    <property type="protein sequence ID" value="EFM65145.1"/>
    <property type="molecule type" value="Genomic_DNA"/>
</dbReference>
<dbReference type="GO" id="GO:0003700">
    <property type="term" value="F:DNA-binding transcription factor activity"/>
    <property type="evidence" value="ECO:0007669"/>
    <property type="project" value="InterPro"/>
</dbReference>
<dbReference type="CDD" id="cd07153">
    <property type="entry name" value="Fur_like"/>
    <property type="match status" value="1"/>
</dbReference>
<dbReference type="PANTHER" id="PTHR33202:SF7">
    <property type="entry name" value="FERRIC UPTAKE REGULATION PROTEIN"/>
    <property type="match status" value="1"/>
</dbReference>
<sequence>MKYSRQRELILNNVIESKGHPTADEVYDNLKKANPSLSLGTVYRNLTQLEKNGMLKKVNIPGDPVRFEANLSEHNHFVCDDCKKIKDIDSEVVDFSEKLLDEQGLKIKSSYVILTGTCKECHR</sequence>
<keyword evidence="5" id="KW-0238">DNA-binding</keyword>
<dbReference type="GO" id="GO:0045892">
    <property type="term" value="P:negative regulation of DNA-templated transcription"/>
    <property type="evidence" value="ECO:0007669"/>
    <property type="project" value="TreeGrafter"/>
</dbReference>
<dbReference type="STRING" id="596315.HMPREF0634_1076"/>
<dbReference type="Gene3D" id="3.30.1490.190">
    <property type="match status" value="1"/>
</dbReference>
<gene>
    <name evidence="8" type="ORF">HMPREF0634_1076</name>
</gene>
<dbReference type="InterPro" id="IPR043135">
    <property type="entry name" value="Fur_C"/>
</dbReference>